<dbReference type="PANTHER" id="PTHR13980:SF15">
    <property type="entry name" value="FACT COMPLEX SUBUNIT SPT16"/>
    <property type="match status" value="1"/>
</dbReference>
<dbReference type="SMART" id="SM01286">
    <property type="entry name" value="SPT16"/>
    <property type="match status" value="1"/>
</dbReference>
<feature type="coiled-coil region" evidence="11">
    <location>
        <begin position="723"/>
        <end position="750"/>
    </location>
</feature>
<dbReference type="InterPro" id="IPR013953">
    <property type="entry name" value="FACT_SPT16_M"/>
</dbReference>
<dbReference type="InterPro" id="IPR040258">
    <property type="entry name" value="Spt16"/>
</dbReference>
<dbReference type="Gene3D" id="2.30.29.30">
    <property type="entry name" value="Pleckstrin-homology domain (PH domain)/Phosphotyrosine-binding domain (PTB)"/>
    <property type="match status" value="1"/>
</dbReference>
<dbReference type="SMART" id="SM01287">
    <property type="entry name" value="Rtt106"/>
    <property type="match status" value="1"/>
</dbReference>
<keyword evidence="6 11" id="KW-0175">Coiled coil</keyword>
<keyword evidence="2 10" id="KW-0158">Chromosome</keyword>
<accession>A0A3L6LBF2</accession>
<dbReference type="Gene3D" id="3.90.230.10">
    <property type="entry name" value="Creatinase/methionine aminopeptidase superfamily"/>
    <property type="match status" value="1"/>
</dbReference>
<keyword evidence="4 10" id="KW-0227">DNA damage</keyword>
<evidence type="ECO:0000256" key="2">
    <source>
        <dbReference type="ARBA" id="ARBA00022454"/>
    </source>
</evidence>
<dbReference type="Proteomes" id="UP000266743">
    <property type="component" value="Chromosome 3"/>
</dbReference>
<dbReference type="Pfam" id="PF24824">
    <property type="entry name" value="PH_SPT16"/>
    <property type="match status" value="1"/>
</dbReference>
<evidence type="ECO:0000259" key="13">
    <source>
        <dbReference type="SMART" id="SM01286"/>
    </source>
</evidence>
<evidence type="ECO:0000256" key="11">
    <source>
        <dbReference type="SAM" id="Coils"/>
    </source>
</evidence>
<dbReference type="Pfam" id="PF08644">
    <property type="entry name" value="SPT16"/>
    <property type="match status" value="1"/>
</dbReference>
<dbReference type="InterPro" id="IPR036005">
    <property type="entry name" value="Creatinase/aminopeptidase-like"/>
</dbReference>
<dbReference type="FunFam" id="2.30.29.30:FF:000017">
    <property type="entry name" value="FACT complex subunit SPT16"/>
    <property type="match status" value="1"/>
</dbReference>
<proteinExistence type="inferred from homology"/>
<dbReference type="Pfam" id="PF00557">
    <property type="entry name" value="Peptidase_M24"/>
    <property type="match status" value="1"/>
</dbReference>
<dbReference type="Pfam" id="PF08512">
    <property type="entry name" value="Rttp106-like_middle"/>
    <property type="match status" value="1"/>
</dbReference>
<feature type="region of interest" description="Disordered" evidence="12">
    <location>
        <begin position="905"/>
        <end position="1010"/>
    </location>
</feature>
<evidence type="ECO:0000259" key="14">
    <source>
        <dbReference type="SMART" id="SM01287"/>
    </source>
</evidence>
<dbReference type="GO" id="GO:0035101">
    <property type="term" value="C:FACT complex"/>
    <property type="evidence" value="ECO:0007669"/>
    <property type="project" value="UniProtKB-UniRule"/>
</dbReference>
<keyword evidence="3 10" id="KW-0235">DNA replication</keyword>
<keyword evidence="9 10" id="KW-0539">Nucleus</keyword>
<gene>
    <name evidence="15" type="ORF">DPX39_030060500</name>
</gene>
<name>A0A3L6LBF2_9TRYP</name>
<dbReference type="Gene3D" id="2.30.29.210">
    <property type="entry name" value="FACT complex subunit Spt16p/Cdc68p"/>
    <property type="match status" value="1"/>
</dbReference>
<dbReference type="InterPro" id="IPR011993">
    <property type="entry name" value="PH-like_dom_sf"/>
</dbReference>
<evidence type="ECO:0000256" key="7">
    <source>
        <dbReference type="ARBA" id="ARBA00023163"/>
    </source>
</evidence>
<evidence type="ECO:0000256" key="12">
    <source>
        <dbReference type="SAM" id="MobiDB-lite"/>
    </source>
</evidence>
<evidence type="ECO:0000256" key="10">
    <source>
        <dbReference type="RuleBase" id="RU367052"/>
    </source>
</evidence>
<dbReference type="GO" id="GO:0006260">
    <property type="term" value="P:DNA replication"/>
    <property type="evidence" value="ECO:0007669"/>
    <property type="project" value="UniProtKB-KW"/>
</dbReference>
<dbReference type="GO" id="GO:0006281">
    <property type="term" value="P:DNA repair"/>
    <property type="evidence" value="ECO:0007669"/>
    <property type="project" value="UniProtKB-UniRule"/>
</dbReference>
<dbReference type="SUPFAM" id="SSF55920">
    <property type="entry name" value="Creatinase/aminopeptidase"/>
    <property type="match status" value="1"/>
</dbReference>
<comment type="function">
    <text evidence="10">Component of the FACT complex, a general chromatin factor that acts to reorganize nucleosomes. The FACT complex is involved in multiple processes that require DNA as a template such as mRNA elongation, DNA replication and DNA repair. During transcription elongation the FACT complex acts as a histone chaperone that both destabilizes and restores nucleosomal structure. It facilitates the passage of RNA polymerase II and transcription by promoting the dissociation of one histone H2A-H2B dimer from the nucleosome, then subsequently promotes the reestablishment of the nucleosome following the passage of RNA polymerase II.</text>
</comment>
<dbReference type="EMBL" id="QSBY01000003">
    <property type="protein sequence ID" value="RHW73578.1"/>
    <property type="molecule type" value="Genomic_DNA"/>
</dbReference>
<keyword evidence="5 10" id="KW-0805">Transcription regulation</keyword>
<feature type="domain" description="FACT complex subunit SPT16 middle" evidence="13">
    <location>
        <begin position="517"/>
        <end position="664"/>
    </location>
</feature>
<evidence type="ECO:0000256" key="4">
    <source>
        <dbReference type="ARBA" id="ARBA00022763"/>
    </source>
</evidence>
<dbReference type="AlphaFoldDB" id="A0A3L6LBF2"/>
<dbReference type="FunFam" id="3.90.230.10:FF:000021">
    <property type="entry name" value="Transcription factor-like protein"/>
    <property type="match status" value="1"/>
</dbReference>
<dbReference type="InterPro" id="IPR000994">
    <property type="entry name" value="Pept_M24"/>
</dbReference>
<dbReference type="InterPro" id="IPR013719">
    <property type="entry name" value="RTT106/SPT16-like_middle_dom"/>
</dbReference>
<feature type="compositionally biased region" description="Acidic residues" evidence="12">
    <location>
        <begin position="905"/>
        <end position="951"/>
    </location>
</feature>
<dbReference type="FunFam" id="2.30.29.210:FF:000004">
    <property type="entry name" value="Transcription factor-like protein"/>
    <property type="match status" value="1"/>
</dbReference>
<comment type="similarity">
    <text evidence="1 10">Belongs to the peptidase M24 family. SPT16 subfamily.</text>
</comment>
<sequence>MSRVTLSASRMEKIVNAWRKVPDAAEGCSVMCCVFGALTPETLENQRGQAMLQYLFTSLNTVCNAALFFSFDKLLVVHSNLNVELPPSSESFTYASATLDEKFGEILAAFVADAKVGVCQKELNIQEGDFAPKLISVVREIVPAERTVEVGPLLGEFLFVKDEAALSCVEKAAGLCNAIFRRSARGMIESEMQKSNPKTLSALREQLTKTLEAPNTVMGLETLDVSQFSIASGLTPCIMHRGTYNPQISVTEVSTQPLRSDVIVVRYGLKNCGYTAFIARTLIAERNAPSNVKDVYKFVYNVTEKLLEHLRVGTRLSAVHEEVMKYATTTNEALAKHLPKSLGFSTGLLVLEARGTISQKGTATVEDGMAFVTRVTLEGVPDGEGGTFDVELSDTVTVKGGAAQLNTKTSRKLEEVLYDDSAEEETAFETSARDLNKITRQGQSSVPLLSRESAREEKLKTLLRELHAELAAAGGKKAKTAVSEEFRTYEIARLSYGDVIPYANETSFPDVARGGGIYVDTEKEVAFFPVCGGVAAFHVSTISRVDVKFEGDQVAGIFSFHSLQEGNIAYRLNRTKIFVKELTYRARRDIFTDVKIAIQGIQQRIKNRDTERRRVSLNAGGAQLQTVPDAIRLPQVKIRPPATTGRYNKECIGNLEIHRNGLRFSYIGGAPIDMHFENIKHVIFQPAVNAVRVIYHITLKKGVEIARKSVDEVQFVAEVMESSETVMAARKGYEEEIAAEERELMRISDTNKQFLKFAQAVERVSMIKTQIPASNFSFEGVHAKGLTTFKANREVLWAIMDRPPFTQRVEDIEVVSLERVIPGGSTFDVNLIFKDYNKPPASITTIPRSSLESLKDWCLAARLYYMETSVNPNWKVVLKTIIEDEDWDPWRPGAGWAVLNDDFEGDEEASEDSDSDDSTYVEEEDETDETGSSFLDDEESEPESSDEEDSESVLSWDEMERRAEQHDRQRGYGSDDDDRPRKRPRTSSGASSNRRPHPPPQLPKKQSRLPLWDQQCRHRAGFSWGRDEEGNIETIKRARTRGTKAFFFVLLTLQERMKNVVSIAFVTIETEAESEIEEEMFLFITPFLSHLLLALSYIIE</sequence>
<comment type="caution">
    <text evidence="15">The sequence shown here is derived from an EMBL/GenBank/DDBJ whole genome shotgun (WGS) entry which is preliminary data.</text>
</comment>
<evidence type="ECO:0000256" key="8">
    <source>
        <dbReference type="ARBA" id="ARBA00023204"/>
    </source>
</evidence>
<evidence type="ECO:0000256" key="1">
    <source>
        <dbReference type="ARBA" id="ARBA00010779"/>
    </source>
</evidence>
<keyword evidence="8 10" id="KW-0234">DNA repair</keyword>
<dbReference type="GO" id="GO:0031491">
    <property type="term" value="F:nucleosome binding"/>
    <property type="evidence" value="ECO:0007669"/>
    <property type="project" value="TreeGrafter"/>
</dbReference>
<keyword evidence="7 10" id="KW-0804">Transcription</keyword>
<dbReference type="PANTHER" id="PTHR13980">
    <property type="entry name" value="CDC68 RELATED"/>
    <property type="match status" value="1"/>
</dbReference>
<dbReference type="Gene3D" id="2.30.29.150">
    <property type="match status" value="1"/>
</dbReference>
<comment type="subunit">
    <text evidence="10">Component of the FACT complex.</text>
</comment>
<evidence type="ECO:0000313" key="15">
    <source>
        <dbReference type="EMBL" id="RHW73578.1"/>
    </source>
</evidence>
<feature type="domain" description="Histone chaperone RTT106/FACT complex subunit SPT16-like middle" evidence="14">
    <location>
        <begin position="778"/>
        <end position="868"/>
    </location>
</feature>
<evidence type="ECO:0000256" key="5">
    <source>
        <dbReference type="ARBA" id="ARBA00023015"/>
    </source>
</evidence>
<comment type="subcellular location">
    <subcellularLocation>
        <location evidence="10">Nucleus</location>
    </subcellularLocation>
    <subcellularLocation>
        <location evidence="10">Chromosome</location>
    </subcellularLocation>
</comment>
<organism evidence="15">
    <name type="scientific">Trypanosoma brucei equiperdum</name>
    <dbReference type="NCBI Taxonomy" id="630700"/>
    <lineage>
        <taxon>Eukaryota</taxon>
        <taxon>Discoba</taxon>
        <taxon>Euglenozoa</taxon>
        <taxon>Kinetoplastea</taxon>
        <taxon>Metakinetoplastina</taxon>
        <taxon>Trypanosomatida</taxon>
        <taxon>Trypanosomatidae</taxon>
        <taxon>Trypanosoma</taxon>
    </lineage>
</organism>
<protein>
    <recommendedName>
        <fullName evidence="10">FACT complex subunit</fullName>
    </recommendedName>
</protein>
<evidence type="ECO:0000256" key="3">
    <source>
        <dbReference type="ARBA" id="ARBA00022705"/>
    </source>
</evidence>
<evidence type="ECO:0000256" key="9">
    <source>
        <dbReference type="ARBA" id="ARBA00023242"/>
    </source>
</evidence>
<dbReference type="GO" id="GO:0006368">
    <property type="term" value="P:transcription elongation by RNA polymerase II"/>
    <property type="evidence" value="ECO:0007669"/>
    <property type="project" value="TreeGrafter"/>
</dbReference>
<feature type="compositionally biased region" description="Basic and acidic residues" evidence="12">
    <location>
        <begin position="958"/>
        <end position="970"/>
    </location>
</feature>
<reference evidence="15" key="1">
    <citation type="submission" date="2018-09" db="EMBL/GenBank/DDBJ databases">
        <title>whole genome sequence of T. equiperdum IVM-t1 strain.</title>
        <authorList>
            <person name="Suganuma K."/>
        </authorList>
    </citation>
    <scope>NUCLEOTIDE SEQUENCE [LARGE SCALE GENOMIC DNA]</scope>
    <source>
        <strain evidence="15">IVM-t1</strain>
    </source>
</reference>
<dbReference type="InterPro" id="IPR056595">
    <property type="entry name" value="Fact-SPT16_PH"/>
</dbReference>
<evidence type="ECO:0000256" key="6">
    <source>
        <dbReference type="ARBA" id="ARBA00023054"/>
    </source>
</evidence>